<evidence type="ECO:0000313" key="2">
    <source>
        <dbReference type="EMBL" id="AYC36408.1"/>
    </source>
</evidence>
<organism evidence="2 3">
    <name type="scientific">Streptomyces griseorubiginosus</name>
    <dbReference type="NCBI Taxonomy" id="67304"/>
    <lineage>
        <taxon>Bacteria</taxon>
        <taxon>Bacillati</taxon>
        <taxon>Actinomycetota</taxon>
        <taxon>Actinomycetes</taxon>
        <taxon>Kitasatosporales</taxon>
        <taxon>Streptomycetaceae</taxon>
        <taxon>Streptomyces</taxon>
    </lineage>
</organism>
<feature type="compositionally biased region" description="Basic and acidic residues" evidence="1">
    <location>
        <begin position="1"/>
        <end position="25"/>
    </location>
</feature>
<gene>
    <name evidence="2" type="ORF">DWG14_00617</name>
</gene>
<dbReference type="KEGG" id="sge:DWG14_00617"/>
<accession>A0AAI8PJN7</accession>
<evidence type="ECO:0000256" key="1">
    <source>
        <dbReference type="SAM" id="MobiDB-lite"/>
    </source>
</evidence>
<feature type="region of interest" description="Disordered" evidence="1">
    <location>
        <begin position="1"/>
        <end position="38"/>
    </location>
</feature>
<dbReference type="Proteomes" id="UP000265765">
    <property type="component" value="Chromosome"/>
</dbReference>
<dbReference type="AlphaFoldDB" id="A0AAI8PJN7"/>
<sequence length="38" mass="4523">MDKEGEKEGESDWTSHEDSYVHELESLPADFPRHHQLR</sequence>
<proteinExistence type="predicted"/>
<dbReference type="EMBL" id="CP032427">
    <property type="protein sequence ID" value="AYC36408.1"/>
    <property type="molecule type" value="Genomic_DNA"/>
</dbReference>
<reference evidence="2 3" key="1">
    <citation type="submission" date="2018-09" db="EMBL/GenBank/DDBJ databases">
        <title>Production of Trimethoprim by Streptomyces sp. 3E-1.</title>
        <authorList>
            <person name="Kang H.J."/>
            <person name="Kim S.B."/>
        </authorList>
    </citation>
    <scope>NUCLEOTIDE SEQUENCE [LARGE SCALE GENOMIC DNA]</scope>
    <source>
        <strain evidence="2 3">3E-1</strain>
    </source>
</reference>
<evidence type="ECO:0000313" key="3">
    <source>
        <dbReference type="Proteomes" id="UP000265765"/>
    </source>
</evidence>
<name>A0AAI8PJN7_9ACTN</name>
<protein>
    <submittedName>
        <fullName evidence="2">Uncharacterized protein</fullName>
    </submittedName>
</protein>